<evidence type="ECO:0000313" key="15">
    <source>
        <dbReference type="Proteomes" id="UP000199334"/>
    </source>
</evidence>
<dbReference type="EMBL" id="FNIG01000001">
    <property type="protein sequence ID" value="SDM90997.1"/>
    <property type="molecule type" value="Genomic_DNA"/>
</dbReference>
<dbReference type="CDD" id="cd00310">
    <property type="entry name" value="ATP-synt_Fo_a_6"/>
    <property type="match status" value="1"/>
</dbReference>
<evidence type="ECO:0000256" key="7">
    <source>
        <dbReference type="ARBA" id="ARBA00022781"/>
    </source>
</evidence>
<accession>A0A1G9X2S0</accession>
<keyword evidence="3 12" id="KW-0813">Transport</keyword>
<dbReference type="HAMAP" id="MF_01393">
    <property type="entry name" value="ATP_synth_a_bact"/>
    <property type="match status" value="1"/>
</dbReference>
<feature type="transmembrane region" description="Helical" evidence="12">
    <location>
        <begin position="82"/>
        <end position="102"/>
    </location>
</feature>
<dbReference type="GO" id="GO:0045259">
    <property type="term" value="C:proton-transporting ATP synthase complex"/>
    <property type="evidence" value="ECO:0007669"/>
    <property type="project" value="UniProtKB-KW"/>
</dbReference>
<dbReference type="PANTHER" id="PTHR42823">
    <property type="entry name" value="ATP SYNTHASE SUBUNIT A, CHLOROPLASTIC"/>
    <property type="match status" value="1"/>
</dbReference>
<proteinExistence type="inferred from homology"/>
<dbReference type="SUPFAM" id="SSF81336">
    <property type="entry name" value="F1F0 ATP synthase subunit A"/>
    <property type="match status" value="1"/>
</dbReference>
<dbReference type="PRINTS" id="PR00123">
    <property type="entry name" value="ATPASEA"/>
</dbReference>
<protein>
    <recommendedName>
        <fullName evidence="12 13">ATP synthase subunit a</fullName>
    </recommendedName>
    <alternativeName>
        <fullName evidence="12">ATP synthase F0 sector subunit a</fullName>
    </alternativeName>
    <alternativeName>
        <fullName evidence="12">F-ATPase subunit 6</fullName>
    </alternativeName>
</protein>
<evidence type="ECO:0000256" key="3">
    <source>
        <dbReference type="ARBA" id="ARBA00022448"/>
    </source>
</evidence>
<evidence type="ECO:0000256" key="2">
    <source>
        <dbReference type="ARBA" id="ARBA00006810"/>
    </source>
</evidence>
<dbReference type="GO" id="GO:0005886">
    <property type="term" value="C:plasma membrane"/>
    <property type="evidence" value="ECO:0007669"/>
    <property type="project" value="UniProtKB-SubCell"/>
</dbReference>
<keyword evidence="4 12" id="KW-1003">Cell membrane</keyword>
<feature type="transmembrane region" description="Helical" evidence="12">
    <location>
        <begin position="218"/>
        <end position="236"/>
    </location>
</feature>
<dbReference type="Pfam" id="PF00119">
    <property type="entry name" value="ATP-synt_A"/>
    <property type="match status" value="1"/>
</dbReference>
<keyword evidence="6 12" id="KW-0812">Transmembrane</keyword>
<dbReference type="STRING" id="237069.SAMN05216498_0988"/>
<evidence type="ECO:0000256" key="5">
    <source>
        <dbReference type="ARBA" id="ARBA00022547"/>
    </source>
</evidence>
<keyword evidence="10 12" id="KW-0472">Membrane</keyword>
<organism evidence="14 15">
    <name type="scientific">Tenuibacillus multivorans</name>
    <dbReference type="NCBI Taxonomy" id="237069"/>
    <lineage>
        <taxon>Bacteria</taxon>
        <taxon>Bacillati</taxon>
        <taxon>Bacillota</taxon>
        <taxon>Bacilli</taxon>
        <taxon>Bacillales</taxon>
        <taxon>Bacillaceae</taxon>
        <taxon>Tenuibacillus</taxon>
    </lineage>
</organism>
<dbReference type="NCBIfam" id="NF004479">
    <property type="entry name" value="PRK05815.1-4"/>
    <property type="match status" value="1"/>
</dbReference>
<evidence type="ECO:0000256" key="8">
    <source>
        <dbReference type="ARBA" id="ARBA00022989"/>
    </source>
</evidence>
<evidence type="ECO:0000256" key="12">
    <source>
        <dbReference type="HAMAP-Rule" id="MF_01393"/>
    </source>
</evidence>
<evidence type="ECO:0000256" key="13">
    <source>
        <dbReference type="RuleBase" id="RU000483"/>
    </source>
</evidence>
<evidence type="ECO:0000256" key="1">
    <source>
        <dbReference type="ARBA" id="ARBA00004141"/>
    </source>
</evidence>
<dbReference type="FunFam" id="1.20.120.220:FF:000005">
    <property type="entry name" value="ATP synthase subunit a"/>
    <property type="match status" value="1"/>
</dbReference>
<dbReference type="InterPro" id="IPR000568">
    <property type="entry name" value="ATP_synth_F0_asu"/>
</dbReference>
<evidence type="ECO:0000256" key="6">
    <source>
        <dbReference type="ARBA" id="ARBA00022692"/>
    </source>
</evidence>
<dbReference type="AlphaFoldDB" id="A0A1G9X2S0"/>
<dbReference type="InterPro" id="IPR035908">
    <property type="entry name" value="F0_ATP_A_sf"/>
</dbReference>
<keyword evidence="5 12" id="KW-0138">CF(0)</keyword>
<feature type="transmembrane region" description="Helical" evidence="12">
    <location>
        <begin position="122"/>
        <end position="139"/>
    </location>
</feature>
<keyword evidence="9 12" id="KW-0406">Ion transport</keyword>
<keyword evidence="11 12" id="KW-0066">ATP synthesis</keyword>
<dbReference type="Proteomes" id="UP000199334">
    <property type="component" value="Unassembled WGS sequence"/>
</dbReference>
<comment type="function">
    <text evidence="12 13">Key component of the proton channel; it plays a direct role in the translocation of protons across the membrane.</text>
</comment>
<gene>
    <name evidence="12" type="primary">atpB</name>
    <name evidence="14" type="ORF">SAMN05216498_0988</name>
</gene>
<name>A0A1G9X2S0_9BACI</name>
<evidence type="ECO:0000256" key="11">
    <source>
        <dbReference type="ARBA" id="ARBA00023310"/>
    </source>
</evidence>
<sequence>MNEVDHENPMARDVFGIPWLDFNLSNVLMMLVASTIVFILAVAASRKLQRKPTGFQNFMEWIVEFVKDMIGNTMDYETGRRFMGLGLTLLLYIFVSNMLGVITMVTFDHELWWKSPTSDPGITLTLATMVVVLSHYYGVKMKGPKEYTKDYFRPLPFLFPLNIIEEFANTLTLGLRLYGNIYAGEILLTLLAGLVASGTVAGALGGFIPMIAWQGFSIFIGAIQAFIFTMLTMVYMSHKVSSDH</sequence>
<feature type="transmembrane region" description="Helical" evidence="12">
    <location>
        <begin position="186"/>
        <end position="212"/>
    </location>
</feature>
<dbReference type="NCBIfam" id="TIGR01131">
    <property type="entry name" value="ATP_synt_6_or_A"/>
    <property type="match status" value="1"/>
</dbReference>
<evidence type="ECO:0000256" key="10">
    <source>
        <dbReference type="ARBA" id="ARBA00023136"/>
    </source>
</evidence>
<feature type="transmembrane region" description="Helical" evidence="12">
    <location>
        <begin position="24"/>
        <end position="44"/>
    </location>
</feature>
<dbReference type="InterPro" id="IPR045082">
    <property type="entry name" value="ATP_syn_F0_a_bact/chloroplast"/>
</dbReference>
<dbReference type="InterPro" id="IPR023011">
    <property type="entry name" value="ATP_synth_F0_asu_AS"/>
</dbReference>
<dbReference type="GO" id="GO:0046933">
    <property type="term" value="F:proton-transporting ATP synthase activity, rotational mechanism"/>
    <property type="evidence" value="ECO:0007669"/>
    <property type="project" value="UniProtKB-UniRule"/>
</dbReference>
<keyword evidence="7 12" id="KW-0375">Hydrogen ion transport</keyword>
<evidence type="ECO:0000256" key="4">
    <source>
        <dbReference type="ARBA" id="ARBA00022475"/>
    </source>
</evidence>
<dbReference type="GO" id="GO:0042777">
    <property type="term" value="P:proton motive force-driven plasma membrane ATP synthesis"/>
    <property type="evidence" value="ECO:0007669"/>
    <property type="project" value="TreeGrafter"/>
</dbReference>
<dbReference type="PANTHER" id="PTHR42823:SF3">
    <property type="entry name" value="ATP SYNTHASE SUBUNIT A, CHLOROPLASTIC"/>
    <property type="match status" value="1"/>
</dbReference>
<comment type="subcellular location">
    <subcellularLocation>
        <location evidence="12 13">Cell membrane</location>
        <topology evidence="12 13">Multi-pass membrane protein</topology>
    </subcellularLocation>
    <subcellularLocation>
        <location evidence="1">Membrane</location>
        <topology evidence="1">Multi-pass membrane protein</topology>
    </subcellularLocation>
</comment>
<reference evidence="14 15" key="1">
    <citation type="submission" date="2016-10" db="EMBL/GenBank/DDBJ databases">
        <authorList>
            <person name="de Groot N.N."/>
        </authorList>
    </citation>
    <scope>NUCLEOTIDE SEQUENCE [LARGE SCALE GENOMIC DNA]</scope>
    <source>
        <strain evidence="14 15">CGMCC 1.3442</strain>
    </source>
</reference>
<keyword evidence="8 12" id="KW-1133">Transmembrane helix</keyword>
<comment type="similarity">
    <text evidence="2 12 13">Belongs to the ATPase A chain family.</text>
</comment>
<dbReference type="PROSITE" id="PS00449">
    <property type="entry name" value="ATPASE_A"/>
    <property type="match status" value="1"/>
</dbReference>
<keyword evidence="15" id="KW-1185">Reference proteome</keyword>
<evidence type="ECO:0000256" key="9">
    <source>
        <dbReference type="ARBA" id="ARBA00023065"/>
    </source>
</evidence>
<evidence type="ECO:0000313" key="14">
    <source>
        <dbReference type="EMBL" id="SDM90997.1"/>
    </source>
</evidence>
<dbReference type="Gene3D" id="1.20.120.220">
    <property type="entry name" value="ATP synthase, F0 complex, subunit A"/>
    <property type="match status" value="1"/>
</dbReference>